<reference evidence="9 10" key="1">
    <citation type="submission" date="2019-03" db="EMBL/GenBank/DDBJ databases">
        <title>Genomic Encyclopedia of Archaeal and Bacterial Type Strains, Phase II (KMG-II): from individual species to whole genera.</title>
        <authorList>
            <person name="Goeker M."/>
        </authorList>
    </citation>
    <scope>NUCLEOTIDE SEQUENCE [LARGE SCALE GENOMIC DNA]</scope>
    <source>
        <strain evidence="9 10">DSM 15388</strain>
    </source>
</reference>
<comment type="subunit">
    <text evidence="7">Consists of a catalytic RNA component (M1 or rnpB) and a protein subunit.</text>
</comment>
<dbReference type="GO" id="GO:0004526">
    <property type="term" value="F:ribonuclease P activity"/>
    <property type="evidence" value="ECO:0007669"/>
    <property type="project" value="UniProtKB-UniRule"/>
</dbReference>
<keyword evidence="3 7" id="KW-0540">Nuclease</keyword>
<comment type="similarity">
    <text evidence="7">Belongs to the RnpA family.</text>
</comment>
<keyword evidence="10" id="KW-1185">Reference proteome</keyword>
<dbReference type="InterPro" id="IPR020568">
    <property type="entry name" value="Ribosomal_Su5_D2-typ_SF"/>
</dbReference>
<dbReference type="PROSITE" id="PS00648">
    <property type="entry name" value="RIBONUCLEASE_P"/>
    <property type="match status" value="1"/>
</dbReference>
<keyword evidence="6 7" id="KW-0694">RNA-binding</keyword>
<evidence type="ECO:0000256" key="1">
    <source>
        <dbReference type="ARBA" id="ARBA00002663"/>
    </source>
</evidence>
<comment type="function">
    <text evidence="1 7">RNaseP catalyzes the removal of the 5'-leader sequence from pre-tRNA to produce the mature 5'-terminus. It can also cleave other RNA substrates such as 4.5S RNA. The protein component plays an auxiliary but essential role in vivo by binding to the 5'-leader sequence and broadening the substrate specificity of the ribozyme.</text>
</comment>
<proteinExistence type="inferred from homology"/>
<dbReference type="GO" id="GO:0001682">
    <property type="term" value="P:tRNA 5'-leader removal"/>
    <property type="evidence" value="ECO:0007669"/>
    <property type="project" value="UniProtKB-UniRule"/>
</dbReference>
<dbReference type="Pfam" id="PF00825">
    <property type="entry name" value="Ribonuclease_P"/>
    <property type="match status" value="1"/>
</dbReference>
<comment type="caution">
    <text evidence="9">The sequence shown here is derived from an EMBL/GenBank/DDBJ whole genome shotgun (WGS) entry which is preliminary data.</text>
</comment>
<evidence type="ECO:0000256" key="6">
    <source>
        <dbReference type="ARBA" id="ARBA00022884"/>
    </source>
</evidence>
<evidence type="ECO:0000256" key="3">
    <source>
        <dbReference type="ARBA" id="ARBA00022722"/>
    </source>
</evidence>
<dbReference type="AlphaFoldDB" id="A0A4R3IDK4"/>
<evidence type="ECO:0000256" key="2">
    <source>
        <dbReference type="ARBA" id="ARBA00022694"/>
    </source>
</evidence>
<gene>
    <name evidence="7" type="primary">rnpA</name>
    <name evidence="9" type="ORF">BCF53_101199</name>
</gene>
<dbReference type="GO" id="GO:0000049">
    <property type="term" value="F:tRNA binding"/>
    <property type="evidence" value="ECO:0007669"/>
    <property type="project" value="UniProtKB-UniRule"/>
</dbReference>
<dbReference type="EC" id="3.1.26.5" evidence="7 8"/>
<dbReference type="Gene3D" id="3.30.230.10">
    <property type="match status" value="1"/>
</dbReference>
<evidence type="ECO:0000256" key="4">
    <source>
        <dbReference type="ARBA" id="ARBA00022759"/>
    </source>
</evidence>
<evidence type="ECO:0000256" key="7">
    <source>
        <dbReference type="HAMAP-Rule" id="MF_00227"/>
    </source>
</evidence>
<dbReference type="InterPro" id="IPR020539">
    <property type="entry name" value="RNase_P_CS"/>
</dbReference>
<dbReference type="GO" id="GO:0042781">
    <property type="term" value="F:3'-tRNA processing endoribonuclease activity"/>
    <property type="evidence" value="ECO:0007669"/>
    <property type="project" value="TreeGrafter"/>
</dbReference>
<dbReference type="HAMAP" id="MF_00227">
    <property type="entry name" value="RNase_P"/>
    <property type="match status" value="1"/>
</dbReference>
<comment type="catalytic activity">
    <reaction evidence="7">
        <text>Endonucleolytic cleavage of RNA, removing 5'-extranucleotides from tRNA precursor.</text>
        <dbReference type="EC" id="3.1.26.5"/>
    </reaction>
</comment>
<dbReference type="PANTHER" id="PTHR33992:SF1">
    <property type="entry name" value="RIBONUCLEASE P PROTEIN COMPONENT"/>
    <property type="match status" value="1"/>
</dbReference>
<keyword evidence="2 7" id="KW-0819">tRNA processing</keyword>
<sequence>MSLKPFGYPKELRLLNARDYQTVFNKVDVKAPSEHTLLLARVNNLGHPRLGFIFSKKNIRFAVQRNRIKRITKDYYRLNRHTLPNMDIIIMARKGVDQLSNDEVRSMLKKQFNKLAKRASKLTTINN</sequence>
<evidence type="ECO:0000313" key="9">
    <source>
        <dbReference type="EMBL" id="TCS43856.1"/>
    </source>
</evidence>
<dbReference type="SUPFAM" id="SSF54211">
    <property type="entry name" value="Ribosomal protein S5 domain 2-like"/>
    <property type="match status" value="1"/>
</dbReference>
<keyword evidence="4 7" id="KW-0255">Endonuclease</keyword>
<keyword evidence="5 7" id="KW-0378">Hydrolase</keyword>
<dbReference type="PANTHER" id="PTHR33992">
    <property type="entry name" value="RIBONUCLEASE P PROTEIN COMPONENT"/>
    <property type="match status" value="1"/>
</dbReference>
<dbReference type="InterPro" id="IPR014721">
    <property type="entry name" value="Ribsml_uS5_D2-typ_fold_subgr"/>
</dbReference>
<dbReference type="InterPro" id="IPR000100">
    <property type="entry name" value="RNase_P"/>
</dbReference>
<dbReference type="EMBL" id="SLZR01000001">
    <property type="protein sequence ID" value="TCS43856.1"/>
    <property type="molecule type" value="Genomic_DNA"/>
</dbReference>
<dbReference type="NCBIfam" id="TIGR00188">
    <property type="entry name" value="rnpA"/>
    <property type="match status" value="1"/>
</dbReference>
<dbReference type="GO" id="GO:0030677">
    <property type="term" value="C:ribonuclease P complex"/>
    <property type="evidence" value="ECO:0007669"/>
    <property type="project" value="TreeGrafter"/>
</dbReference>
<dbReference type="Proteomes" id="UP000295793">
    <property type="component" value="Unassembled WGS sequence"/>
</dbReference>
<evidence type="ECO:0000256" key="8">
    <source>
        <dbReference type="NCBIfam" id="TIGR00188"/>
    </source>
</evidence>
<organism evidence="9 10">
    <name type="scientific">Reinekea marinisedimentorum</name>
    <dbReference type="NCBI Taxonomy" id="230495"/>
    <lineage>
        <taxon>Bacteria</taxon>
        <taxon>Pseudomonadati</taxon>
        <taxon>Pseudomonadota</taxon>
        <taxon>Gammaproteobacteria</taxon>
        <taxon>Oceanospirillales</taxon>
        <taxon>Saccharospirillaceae</taxon>
        <taxon>Reinekea</taxon>
    </lineage>
</organism>
<name>A0A4R3IDK4_9GAMM</name>
<evidence type="ECO:0000256" key="5">
    <source>
        <dbReference type="ARBA" id="ARBA00022801"/>
    </source>
</evidence>
<evidence type="ECO:0000313" key="10">
    <source>
        <dbReference type="Proteomes" id="UP000295793"/>
    </source>
</evidence>
<protein>
    <recommendedName>
        <fullName evidence="7 8">Ribonuclease P protein component</fullName>
        <shortName evidence="7">RNase P protein</shortName>
        <shortName evidence="7">RNaseP protein</shortName>
        <ecNumber evidence="7 8">3.1.26.5</ecNumber>
    </recommendedName>
    <alternativeName>
        <fullName evidence="7">Protein C5</fullName>
    </alternativeName>
</protein>
<accession>A0A4R3IDK4</accession>